<evidence type="ECO:0000256" key="7">
    <source>
        <dbReference type="SAM" id="Phobius"/>
    </source>
</evidence>
<evidence type="ECO:0000256" key="5">
    <source>
        <dbReference type="ARBA" id="ARBA00023136"/>
    </source>
</evidence>
<sequence length="309" mass="33150">MAEISETNLNLSKSKEEAVVLNIKEAGEVRNEKDHNTPAPALTINKKGTSFSISVPFLQKLIAELLGTYFMVFTGCASIVVNVMKGGQVTPVGTSLVFGLVVMVMIYSVGHISGAHFNPAVSIAFATCGRFSWKQVPAYAAAQLLGSILASVTLKLLFGGEETHFFGSAPTGSNMQSFVLEFIISFYLMFVISGVATDNRAIGELAGLAIGATIVLDVVFAGLISGSSMNPARSLGPAIVWNRYNSIWVYLIAPTCGMICGAWAYNLIRFTDKPLREITRSGSFVKSLKTVGSVRSIYNPKKKTQESPL</sequence>
<reference evidence="8" key="1">
    <citation type="journal article" date="2023" name="Plant J.">
        <title>The genome of the king protea, Protea cynaroides.</title>
        <authorList>
            <person name="Chang J."/>
            <person name="Duong T.A."/>
            <person name="Schoeman C."/>
            <person name="Ma X."/>
            <person name="Roodt D."/>
            <person name="Barker N."/>
            <person name="Li Z."/>
            <person name="Van de Peer Y."/>
            <person name="Mizrachi E."/>
        </authorList>
    </citation>
    <scope>NUCLEOTIDE SEQUENCE</scope>
    <source>
        <tissue evidence="8">Young leaves</tissue>
    </source>
</reference>
<keyword evidence="4 7" id="KW-1133">Transmembrane helix</keyword>
<dbReference type="PRINTS" id="PR00783">
    <property type="entry name" value="MINTRINSICP"/>
</dbReference>
<dbReference type="InterPro" id="IPR022357">
    <property type="entry name" value="MIP_CS"/>
</dbReference>
<dbReference type="EMBL" id="JAMYWD010000001">
    <property type="protein sequence ID" value="KAJ4982358.1"/>
    <property type="molecule type" value="Genomic_DNA"/>
</dbReference>
<feature type="transmembrane region" description="Helical" evidence="7">
    <location>
        <begin position="178"/>
        <end position="196"/>
    </location>
</feature>
<dbReference type="PANTHER" id="PTHR45724:SF27">
    <property type="entry name" value="AQUAPORIN NIP2-1-RELATED"/>
    <property type="match status" value="1"/>
</dbReference>
<organism evidence="8 9">
    <name type="scientific">Protea cynaroides</name>
    <dbReference type="NCBI Taxonomy" id="273540"/>
    <lineage>
        <taxon>Eukaryota</taxon>
        <taxon>Viridiplantae</taxon>
        <taxon>Streptophyta</taxon>
        <taxon>Embryophyta</taxon>
        <taxon>Tracheophyta</taxon>
        <taxon>Spermatophyta</taxon>
        <taxon>Magnoliopsida</taxon>
        <taxon>Proteales</taxon>
        <taxon>Proteaceae</taxon>
        <taxon>Protea</taxon>
    </lineage>
</organism>
<accession>A0A9Q0L4G1</accession>
<feature type="transmembrane region" description="Helical" evidence="7">
    <location>
        <begin position="96"/>
        <end position="117"/>
    </location>
</feature>
<comment type="subcellular location">
    <subcellularLocation>
        <location evidence="1">Membrane</location>
        <topology evidence="1">Multi-pass membrane protein</topology>
    </subcellularLocation>
</comment>
<keyword evidence="9" id="KW-1185">Reference proteome</keyword>
<dbReference type="Proteomes" id="UP001141806">
    <property type="component" value="Unassembled WGS sequence"/>
</dbReference>
<dbReference type="PANTHER" id="PTHR45724">
    <property type="entry name" value="AQUAPORIN NIP2-1"/>
    <property type="match status" value="1"/>
</dbReference>
<evidence type="ECO:0000313" key="9">
    <source>
        <dbReference type="Proteomes" id="UP001141806"/>
    </source>
</evidence>
<feature type="transmembrane region" description="Helical" evidence="7">
    <location>
        <begin position="208"/>
        <end position="227"/>
    </location>
</feature>
<name>A0A9Q0L4G1_9MAGN</name>
<feature type="transmembrane region" description="Helical" evidence="7">
    <location>
        <begin position="138"/>
        <end position="158"/>
    </location>
</feature>
<proteinExistence type="inferred from homology"/>
<evidence type="ECO:0000256" key="4">
    <source>
        <dbReference type="ARBA" id="ARBA00022989"/>
    </source>
</evidence>
<keyword evidence="3 6" id="KW-0812">Transmembrane</keyword>
<dbReference type="GO" id="GO:0016020">
    <property type="term" value="C:membrane"/>
    <property type="evidence" value="ECO:0007669"/>
    <property type="project" value="UniProtKB-SubCell"/>
</dbReference>
<feature type="transmembrane region" description="Helical" evidence="7">
    <location>
        <begin position="61"/>
        <end position="84"/>
    </location>
</feature>
<dbReference type="SUPFAM" id="SSF81338">
    <property type="entry name" value="Aquaporin-like"/>
    <property type="match status" value="1"/>
</dbReference>
<evidence type="ECO:0000256" key="6">
    <source>
        <dbReference type="RuleBase" id="RU000477"/>
    </source>
</evidence>
<dbReference type="InterPro" id="IPR000425">
    <property type="entry name" value="MIP"/>
</dbReference>
<evidence type="ECO:0000256" key="3">
    <source>
        <dbReference type="ARBA" id="ARBA00022692"/>
    </source>
</evidence>
<dbReference type="AlphaFoldDB" id="A0A9Q0L4G1"/>
<dbReference type="CDD" id="cd00333">
    <property type="entry name" value="MIP"/>
    <property type="match status" value="1"/>
</dbReference>
<dbReference type="Pfam" id="PF00230">
    <property type="entry name" value="MIP"/>
    <property type="match status" value="1"/>
</dbReference>
<dbReference type="Gene3D" id="1.20.1080.10">
    <property type="entry name" value="Glycerol uptake facilitator protein"/>
    <property type="match status" value="1"/>
</dbReference>
<evidence type="ECO:0000313" key="8">
    <source>
        <dbReference type="EMBL" id="KAJ4982358.1"/>
    </source>
</evidence>
<comment type="caution">
    <text evidence="8">The sequence shown here is derived from an EMBL/GenBank/DDBJ whole genome shotgun (WGS) entry which is preliminary data.</text>
</comment>
<evidence type="ECO:0000256" key="2">
    <source>
        <dbReference type="ARBA" id="ARBA00022448"/>
    </source>
</evidence>
<feature type="transmembrane region" description="Helical" evidence="7">
    <location>
        <begin position="247"/>
        <end position="268"/>
    </location>
</feature>
<gene>
    <name evidence="8" type="ORF">NE237_033195</name>
</gene>
<keyword evidence="2 6" id="KW-0813">Transport</keyword>
<keyword evidence="5 7" id="KW-0472">Membrane</keyword>
<dbReference type="GO" id="GO:0015267">
    <property type="term" value="F:channel activity"/>
    <property type="evidence" value="ECO:0007669"/>
    <property type="project" value="InterPro"/>
</dbReference>
<dbReference type="NCBIfam" id="TIGR00861">
    <property type="entry name" value="MIP"/>
    <property type="match status" value="1"/>
</dbReference>
<dbReference type="PROSITE" id="PS00221">
    <property type="entry name" value="MIP"/>
    <property type="match status" value="1"/>
</dbReference>
<dbReference type="OrthoDB" id="3222at2759"/>
<dbReference type="InterPro" id="IPR034294">
    <property type="entry name" value="Aquaporin_transptr"/>
</dbReference>
<protein>
    <submittedName>
        <fullName evidence="8">Uncharacterized protein</fullName>
    </submittedName>
</protein>
<comment type="similarity">
    <text evidence="6">Belongs to the MIP/aquaporin (TC 1.A.8) family.</text>
</comment>
<dbReference type="InterPro" id="IPR023271">
    <property type="entry name" value="Aquaporin-like"/>
</dbReference>
<evidence type="ECO:0000256" key="1">
    <source>
        <dbReference type="ARBA" id="ARBA00004141"/>
    </source>
</evidence>